<dbReference type="GO" id="GO:0006043">
    <property type="term" value="P:glucosamine catabolic process"/>
    <property type="evidence" value="ECO:0007669"/>
    <property type="project" value="TreeGrafter"/>
</dbReference>
<dbReference type="GO" id="GO:0019262">
    <property type="term" value="P:N-acetylneuraminate catabolic process"/>
    <property type="evidence" value="ECO:0007669"/>
    <property type="project" value="TreeGrafter"/>
</dbReference>
<protein>
    <submittedName>
        <fullName evidence="4">Glucosamine-6-phosphate deaminase</fullName>
    </submittedName>
</protein>
<dbReference type="GO" id="GO:0042802">
    <property type="term" value="F:identical protein binding"/>
    <property type="evidence" value="ECO:0007669"/>
    <property type="project" value="TreeGrafter"/>
</dbReference>
<evidence type="ECO:0000256" key="1">
    <source>
        <dbReference type="ARBA" id="ARBA00022801"/>
    </source>
</evidence>
<dbReference type="RefSeq" id="WP_282862667.1">
    <property type="nucleotide sequence ID" value="NZ_CP118848.1"/>
</dbReference>
<keyword evidence="1" id="KW-0378">Hydrolase</keyword>
<evidence type="ECO:0000256" key="2">
    <source>
        <dbReference type="ARBA" id="ARBA00023277"/>
    </source>
</evidence>
<dbReference type="GO" id="GO:0005737">
    <property type="term" value="C:cytoplasm"/>
    <property type="evidence" value="ECO:0007669"/>
    <property type="project" value="TreeGrafter"/>
</dbReference>
<evidence type="ECO:0000313" key="4">
    <source>
        <dbReference type="EMBL" id="WHI60575.1"/>
    </source>
</evidence>
<dbReference type="PANTHER" id="PTHR11280">
    <property type="entry name" value="GLUCOSAMINE-6-PHOSPHATE ISOMERASE"/>
    <property type="match status" value="1"/>
</dbReference>
<accession>A0AAX3W5B9</accession>
<dbReference type="SUPFAM" id="SSF100950">
    <property type="entry name" value="NagB/RpiA/CoA transferase-like"/>
    <property type="match status" value="1"/>
</dbReference>
<dbReference type="Proteomes" id="UP001223261">
    <property type="component" value="Chromosome"/>
</dbReference>
<reference evidence="4" key="1">
    <citation type="journal article" date="2023" name="Antibiotics">
        <title>Prevalence and Molecular Characterization of Methicillin-Resistant Staphylococci (MRS) and Mammaliicocci (MRM) in Dromedary Camels from Algeria: First Detection of SCCmec-mecC Hybrid in Methicillin-Resistant Mammaliicoccus lentus.</title>
        <authorList>
            <person name="Belhout C."/>
            <person name="Boyen F."/>
            <person name="Vereecke N."/>
            <person name="Theuns S."/>
            <person name="Taibi N."/>
            <person name="Stegger M."/>
            <person name="de la Fe-Rodriguez P.Y."/>
            <person name="Bouayad L."/>
            <person name="Elgroud R."/>
            <person name="Butaye P."/>
        </authorList>
    </citation>
    <scope>NUCLEOTIDE SEQUENCE</scope>
    <source>
        <strain evidence="4">7048</strain>
    </source>
</reference>
<dbReference type="GO" id="GO:0005975">
    <property type="term" value="P:carbohydrate metabolic process"/>
    <property type="evidence" value="ECO:0007669"/>
    <property type="project" value="InterPro"/>
</dbReference>
<dbReference type="EMBL" id="CP118848">
    <property type="protein sequence ID" value="WHI60575.1"/>
    <property type="molecule type" value="Genomic_DNA"/>
</dbReference>
<dbReference type="GO" id="GO:0006046">
    <property type="term" value="P:N-acetylglucosamine catabolic process"/>
    <property type="evidence" value="ECO:0007669"/>
    <property type="project" value="TreeGrafter"/>
</dbReference>
<feature type="domain" description="Glucosamine/galactosamine-6-phosphate isomerase" evidence="3">
    <location>
        <begin position="9"/>
        <end position="227"/>
    </location>
</feature>
<dbReference type="Gene3D" id="3.40.50.1360">
    <property type="match status" value="1"/>
</dbReference>
<dbReference type="GO" id="GO:0004342">
    <property type="term" value="F:glucosamine-6-phosphate deaminase activity"/>
    <property type="evidence" value="ECO:0007669"/>
    <property type="project" value="InterPro"/>
</dbReference>
<evidence type="ECO:0000259" key="3">
    <source>
        <dbReference type="Pfam" id="PF01182"/>
    </source>
</evidence>
<dbReference type="CDD" id="cd01399">
    <property type="entry name" value="GlcN6P_deaminase"/>
    <property type="match status" value="1"/>
</dbReference>
<dbReference type="AlphaFoldDB" id="A0AAX3W5B9"/>
<evidence type="ECO:0000313" key="5">
    <source>
        <dbReference type="Proteomes" id="UP001223261"/>
    </source>
</evidence>
<gene>
    <name evidence="4" type="ORF">PYH69_02795</name>
</gene>
<keyword evidence="2" id="KW-0119">Carbohydrate metabolism</keyword>
<sequence length="244" mass="27520">MEIIKVKDYAELSKEAAKIFERTIAKQQNKEVVINTTTGASYDGMFKLLVDYINEGRMSIKNTIITNLDEYIAKKTDKYTVYRYMYENFYNLINQSPKYIGLLDGSVSDIGEEIERYNKVLQNYPRDLQILGLGVNGHLGANEPGTSFNSRLFLANSDESTIKSTMKYQKLNSSEAPTQMLTLGLADIMDSNEILLVASGERKAEAVQRTIEGPISKMCPATILRNHPNVTFIIDEEAAKYLKS</sequence>
<organism evidence="4 5">
    <name type="scientific">Mammaliicoccus lentus</name>
    <name type="common">Staphylococcus lentus</name>
    <dbReference type="NCBI Taxonomy" id="42858"/>
    <lineage>
        <taxon>Bacteria</taxon>
        <taxon>Bacillati</taxon>
        <taxon>Bacillota</taxon>
        <taxon>Bacilli</taxon>
        <taxon>Bacillales</taxon>
        <taxon>Staphylococcaceae</taxon>
        <taxon>Mammaliicoccus</taxon>
    </lineage>
</organism>
<name>A0AAX3W5B9_MAMLE</name>
<dbReference type="PANTHER" id="PTHR11280:SF5">
    <property type="entry name" value="GLUCOSAMINE-6-PHOSPHATE ISOMERASE"/>
    <property type="match status" value="1"/>
</dbReference>
<dbReference type="InterPro" id="IPR006148">
    <property type="entry name" value="Glc/Gal-6P_isomerase"/>
</dbReference>
<proteinExistence type="predicted"/>
<dbReference type="Pfam" id="PF01182">
    <property type="entry name" value="Glucosamine_iso"/>
    <property type="match status" value="1"/>
</dbReference>
<dbReference type="InterPro" id="IPR037171">
    <property type="entry name" value="NagB/RpiA_transferase-like"/>
</dbReference>
<dbReference type="InterPro" id="IPR004547">
    <property type="entry name" value="Glucosamine6P_isomerase"/>
</dbReference>